<sequence>MSTSSYHTPPWADTYASSYGSLCERPSPLRIVKYDNNAKKDVRHTMDQPRCGSAKHRQTVQGDGTLTVAKRRKVHPERMAPDKENLGMFQHGQSLEAQGKQSMYEANYWVQHDKPSPRLGATPLPQLSVKKTRQTHTNARVQFEQSYPSLSSSANTLPAAYDMRRPVKARPPLTNIYDRTTMFEEEAKPRPHVTGQEEMSLRPNERSITSTASFTATRQPRPVYLLTPHVSITPEVTALEKGCHLLWAAIEISIAPWLSPEKTSRPGNHGEQPRLSTDLARLPNSDQEKDTFEAEGLFDLNIEVLPAEDSSIVRVLCEQTFPM</sequence>
<comment type="caution">
    <text evidence="2">The sequence shown here is derived from an EMBL/GenBank/DDBJ whole genome shotgun (WGS) entry which is preliminary data.</text>
</comment>
<gene>
    <name evidence="2" type="ORF">FTOL_05913</name>
</gene>
<protein>
    <submittedName>
        <fullName evidence="2">Uncharacterized protein</fullName>
    </submittedName>
</protein>
<feature type="region of interest" description="Disordered" evidence="1">
    <location>
        <begin position="259"/>
        <end position="278"/>
    </location>
</feature>
<accession>A0AAE8M8V1</accession>
<reference evidence="2" key="1">
    <citation type="submission" date="2018-03" db="EMBL/GenBank/DDBJ databases">
        <authorList>
            <person name="Guldener U."/>
        </authorList>
    </citation>
    <scope>NUCLEOTIDE SEQUENCE</scope>
</reference>
<name>A0AAE8M8V1_9HYPO</name>
<evidence type="ECO:0000313" key="2">
    <source>
        <dbReference type="EMBL" id="SPJ76182.1"/>
    </source>
</evidence>
<dbReference type="Proteomes" id="UP001187734">
    <property type="component" value="Unassembled WGS sequence"/>
</dbReference>
<dbReference type="AlphaFoldDB" id="A0AAE8M8V1"/>
<keyword evidence="3" id="KW-1185">Reference proteome</keyword>
<evidence type="ECO:0000313" key="3">
    <source>
        <dbReference type="Proteomes" id="UP001187734"/>
    </source>
</evidence>
<dbReference type="EMBL" id="ONZP01000189">
    <property type="protein sequence ID" value="SPJ76182.1"/>
    <property type="molecule type" value="Genomic_DNA"/>
</dbReference>
<feature type="region of interest" description="Disordered" evidence="1">
    <location>
        <begin position="188"/>
        <end position="207"/>
    </location>
</feature>
<evidence type="ECO:0000256" key="1">
    <source>
        <dbReference type="SAM" id="MobiDB-lite"/>
    </source>
</evidence>
<proteinExistence type="predicted"/>
<organism evidence="2 3">
    <name type="scientific">Fusarium torulosum</name>
    <dbReference type="NCBI Taxonomy" id="33205"/>
    <lineage>
        <taxon>Eukaryota</taxon>
        <taxon>Fungi</taxon>
        <taxon>Dikarya</taxon>
        <taxon>Ascomycota</taxon>
        <taxon>Pezizomycotina</taxon>
        <taxon>Sordariomycetes</taxon>
        <taxon>Hypocreomycetidae</taxon>
        <taxon>Hypocreales</taxon>
        <taxon>Nectriaceae</taxon>
        <taxon>Fusarium</taxon>
    </lineage>
</organism>